<organism evidence="2 3">
    <name type="scientific">Portunus trituberculatus</name>
    <name type="common">Swimming crab</name>
    <name type="synonym">Neptunus trituberculatus</name>
    <dbReference type="NCBI Taxonomy" id="210409"/>
    <lineage>
        <taxon>Eukaryota</taxon>
        <taxon>Metazoa</taxon>
        <taxon>Ecdysozoa</taxon>
        <taxon>Arthropoda</taxon>
        <taxon>Crustacea</taxon>
        <taxon>Multicrustacea</taxon>
        <taxon>Malacostraca</taxon>
        <taxon>Eumalacostraca</taxon>
        <taxon>Eucarida</taxon>
        <taxon>Decapoda</taxon>
        <taxon>Pleocyemata</taxon>
        <taxon>Brachyura</taxon>
        <taxon>Eubrachyura</taxon>
        <taxon>Portunoidea</taxon>
        <taxon>Portunidae</taxon>
        <taxon>Portuninae</taxon>
        <taxon>Portunus</taxon>
    </lineage>
</organism>
<evidence type="ECO:0000313" key="3">
    <source>
        <dbReference type="Proteomes" id="UP000324222"/>
    </source>
</evidence>
<feature type="compositionally biased region" description="Low complexity" evidence="1">
    <location>
        <begin position="24"/>
        <end position="35"/>
    </location>
</feature>
<evidence type="ECO:0000256" key="1">
    <source>
        <dbReference type="SAM" id="MobiDB-lite"/>
    </source>
</evidence>
<comment type="caution">
    <text evidence="2">The sequence shown here is derived from an EMBL/GenBank/DDBJ whole genome shotgun (WGS) entry which is preliminary data.</text>
</comment>
<dbReference type="EMBL" id="VSRR010137548">
    <property type="protein sequence ID" value="MPD03723.1"/>
    <property type="molecule type" value="Genomic_DNA"/>
</dbReference>
<proteinExistence type="predicted"/>
<keyword evidence="3" id="KW-1185">Reference proteome</keyword>
<accession>A0A5B7K5C3</accession>
<evidence type="ECO:0000313" key="2">
    <source>
        <dbReference type="EMBL" id="MPD03723.1"/>
    </source>
</evidence>
<gene>
    <name evidence="2" type="ORF">E2C01_099373</name>
</gene>
<reference evidence="2 3" key="1">
    <citation type="submission" date="2019-05" db="EMBL/GenBank/DDBJ databases">
        <title>Another draft genome of Portunus trituberculatus and its Hox gene families provides insights of decapod evolution.</title>
        <authorList>
            <person name="Jeong J.-H."/>
            <person name="Song I."/>
            <person name="Kim S."/>
            <person name="Choi T."/>
            <person name="Kim D."/>
            <person name="Ryu S."/>
            <person name="Kim W."/>
        </authorList>
    </citation>
    <scope>NUCLEOTIDE SEQUENCE [LARGE SCALE GENOMIC DNA]</scope>
    <source>
        <tissue evidence="2">Muscle</tissue>
    </source>
</reference>
<sequence length="83" mass="8936">MSRRKTAIRNNFLRNPNLWAGRRTAQAAATAFTSRPSPTTDSLPSAGHFPADHLHQASPHSTEGHAAPGTFSHGLQCSRFLAS</sequence>
<feature type="region of interest" description="Disordered" evidence="1">
    <location>
        <begin position="24"/>
        <end position="70"/>
    </location>
</feature>
<name>A0A5B7K5C3_PORTR</name>
<protein>
    <submittedName>
        <fullName evidence="2">Uncharacterized protein</fullName>
    </submittedName>
</protein>
<dbReference type="Proteomes" id="UP000324222">
    <property type="component" value="Unassembled WGS sequence"/>
</dbReference>
<dbReference type="AlphaFoldDB" id="A0A5B7K5C3"/>